<dbReference type="EMBL" id="ANAH02000075">
    <property type="protein sequence ID" value="EPX54979.1"/>
    <property type="molecule type" value="Genomic_DNA"/>
</dbReference>
<dbReference type="Proteomes" id="UP000011682">
    <property type="component" value="Unassembled WGS sequence"/>
</dbReference>
<comment type="caution">
    <text evidence="1">The sequence shown here is derived from an EMBL/GenBank/DDBJ whole genome shotgun (WGS) entry which is preliminary data.</text>
</comment>
<proteinExistence type="predicted"/>
<keyword evidence="2" id="KW-1185">Reference proteome</keyword>
<gene>
    <name evidence="1" type="ORF">D187_009718</name>
</gene>
<evidence type="ECO:0000313" key="1">
    <source>
        <dbReference type="EMBL" id="EPX54979.1"/>
    </source>
</evidence>
<dbReference type="RefSeq" id="WP_002630609.1">
    <property type="nucleotide sequence ID" value="NZ_ANAH02000075.1"/>
</dbReference>
<accession>S9Q142</accession>
<evidence type="ECO:0000313" key="2">
    <source>
        <dbReference type="Proteomes" id="UP000011682"/>
    </source>
</evidence>
<sequence length="72" mass="8008">MVAPGLDYHWYRLGENGTWSHKPGGSPATNLDNSGNVITDPRTANRGLYTQFCGFFMIWSDIAEGHGHENIQ</sequence>
<organism evidence="1 2">
    <name type="scientific">Cystobacter fuscus (strain ATCC 25194 / DSM 2262 / NBRC 100088 / M29)</name>
    <dbReference type="NCBI Taxonomy" id="1242864"/>
    <lineage>
        <taxon>Bacteria</taxon>
        <taxon>Pseudomonadati</taxon>
        <taxon>Myxococcota</taxon>
        <taxon>Myxococcia</taxon>
        <taxon>Myxococcales</taxon>
        <taxon>Cystobacterineae</taxon>
        <taxon>Archangiaceae</taxon>
        <taxon>Cystobacter</taxon>
    </lineage>
</organism>
<reference evidence="1" key="1">
    <citation type="submission" date="2013-05" db="EMBL/GenBank/DDBJ databases">
        <title>Genome assembly of Cystobacter fuscus DSM 2262.</title>
        <authorList>
            <person name="Sharma G."/>
            <person name="Khatri I."/>
            <person name="Kaur C."/>
            <person name="Mayilraj S."/>
            <person name="Subramanian S."/>
        </authorList>
    </citation>
    <scope>NUCLEOTIDE SEQUENCE [LARGE SCALE GENOMIC DNA]</scope>
    <source>
        <strain evidence="1">DSM 2262</strain>
    </source>
</reference>
<dbReference type="AlphaFoldDB" id="S9Q142"/>
<dbReference type="OrthoDB" id="5485153at2"/>
<protein>
    <submittedName>
        <fullName evidence="1">Uncharacterized protein</fullName>
    </submittedName>
</protein>
<name>S9Q142_CYSF2</name>